<dbReference type="GO" id="GO:0004386">
    <property type="term" value="F:helicase activity"/>
    <property type="evidence" value="ECO:0007669"/>
    <property type="project" value="UniProtKB-KW"/>
</dbReference>
<dbReference type="InterPro" id="IPR000330">
    <property type="entry name" value="SNF2_N"/>
</dbReference>
<organism evidence="4 5">
    <name type="scientific">Candidatus Termititenax persephonae</name>
    <dbReference type="NCBI Taxonomy" id="2218525"/>
    <lineage>
        <taxon>Bacteria</taxon>
        <taxon>Bacillati</taxon>
        <taxon>Candidatus Margulisiibacteriota</taxon>
        <taxon>Candidatus Termititenacia</taxon>
        <taxon>Candidatus Termititenacales</taxon>
        <taxon>Candidatus Termititenacaceae</taxon>
        <taxon>Candidatus Termititenax</taxon>
    </lineage>
</organism>
<name>A0A388TJD1_9BACT</name>
<evidence type="ECO:0000313" key="5">
    <source>
        <dbReference type="Proteomes" id="UP000275925"/>
    </source>
</evidence>
<dbReference type="InterPro" id="IPR001650">
    <property type="entry name" value="Helicase_C-like"/>
</dbReference>
<evidence type="ECO:0000256" key="1">
    <source>
        <dbReference type="ARBA" id="ARBA00022801"/>
    </source>
</evidence>
<dbReference type="Proteomes" id="UP000275925">
    <property type="component" value="Unassembled WGS sequence"/>
</dbReference>
<dbReference type="GO" id="GO:0016787">
    <property type="term" value="F:hydrolase activity"/>
    <property type="evidence" value="ECO:0007669"/>
    <property type="project" value="UniProtKB-KW"/>
</dbReference>
<feature type="domain" description="Helicase ATP-binding" evidence="2">
    <location>
        <begin position="556"/>
        <end position="717"/>
    </location>
</feature>
<dbReference type="InterPro" id="IPR049730">
    <property type="entry name" value="SNF2/RAD54-like_C"/>
</dbReference>
<keyword evidence="4" id="KW-0547">Nucleotide-binding</keyword>
<accession>A0A388TJD1</accession>
<dbReference type="AlphaFoldDB" id="A0A388TJD1"/>
<dbReference type="Pfam" id="PF00176">
    <property type="entry name" value="SNF2-rel_dom"/>
    <property type="match status" value="1"/>
</dbReference>
<dbReference type="InterPro" id="IPR027417">
    <property type="entry name" value="P-loop_NTPase"/>
</dbReference>
<evidence type="ECO:0000259" key="3">
    <source>
        <dbReference type="PROSITE" id="PS51194"/>
    </source>
</evidence>
<evidence type="ECO:0000259" key="2">
    <source>
        <dbReference type="PROSITE" id="PS51192"/>
    </source>
</evidence>
<dbReference type="PROSITE" id="PS51194">
    <property type="entry name" value="HELICASE_CTER"/>
    <property type="match status" value="1"/>
</dbReference>
<dbReference type="CDD" id="cd18793">
    <property type="entry name" value="SF2_C_SNF"/>
    <property type="match status" value="1"/>
</dbReference>
<dbReference type="GO" id="GO:0005524">
    <property type="term" value="F:ATP binding"/>
    <property type="evidence" value="ECO:0007669"/>
    <property type="project" value="InterPro"/>
</dbReference>
<dbReference type="SMART" id="SM00487">
    <property type="entry name" value="DEXDc"/>
    <property type="match status" value="1"/>
</dbReference>
<keyword evidence="1" id="KW-0378">Hydrolase</keyword>
<keyword evidence="4" id="KW-0067">ATP-binding</keyword>
<dbReference type="Gene3D" id="3.40.50.300">
    <property type="entry name" value="P-loop containing nucleotide triphosphate hydrolases"/>
    <property type="match status" value="1"/>
</dbReference>
<dbReference type="EMBL" id="BGZO01000058">
    <property type="protein sequence ID" value="GBR76870.1"/>
    <property type="molecule type" value="Genomic_DNA"/>
</dbReference>
<dbReference type="Pfam" id="PF08455">
    <property type="entry name" value="SNF2_assoc"/>
    <property type="match status" value="1"/>
</dbReference>
<feature type="domain" description="Helicase C-terminal" evidence="3">
    <location>
        <begin position="834"/>
        <end position="992"/>
    </location>
</feature>
<proteinExistence type="predicted"/>
<keyword evidence="5" id="KW-1185">Reference proteome</keyword>
<dbReference type="Pfam" id="PF00271">
    <property type="entry name" value="Helicase_C"/>
    <property type="match status" value="1"/>
</dbReference>
<reference evidence="4 5" key="1">
    <citation type="journal article" date="2019" name="ISME J.">
        <title>Genome analyses of uncultured TG2/ZB3 bacteria in 'Margulisbacteria' specifically attached to ectosymbiotic spirochetes of protists in the termite gut.</title>
        <authorList>
            <person name="Utami Y.D."/>
            <person name="Kuwahara H."/>
            <person name="Igai K."/>
            <person name="Murakami T."/>
            <person name="Sugaya K."/>
            <person name="Morikawa T."/>
            <person name="Nagura Y."/>
            <person name="Yuki M."/>
            <person name="Deevong P."/>
            <person name="Inoue T."/>
            <person name="Kihara K."/>
            <person name="Lo N."/>
            <person name="Yamada A."/>
            <person name="Ohkuma M."/>
            <person name="Hongoh Y."/>
        </authorList>
    </citation>
    <scope>NUCLEOTIDE SEQUENCE [LARGE SCALE GENOMIC DNA]</scope>
    <source>
        <strain evidence="4">NkOx7-02</strain>
    </source>
</reference>
<protein>
    <submittedName>
        <fullName evidence="4">Superfamily II DNA/RNA helicases SNF2 family</fullName>
    </submittedName>
</protein>
<evidence type="ECO:0000313" key="4">
    <source>
        <dbReference type="EMBL" id="GBR76870.1"/>
    </source>
</evidence>
<dbReference type="SMART" id="SM00490">
    <property type="entry name" value="HELICc"/>
    <property type="match status" value="1"/>
</dbReference>
<dbReference type="PROSITE" id="PS51192">
    <property type="entry name" value="HELICASE_ATP_BIND_1"/>
    <property type="match status" value="1"/>
</dbReference>
<dbReference type="PANTHER" id="PTHR10799">
    <property type="entry name" value="SNF2/RAD54 HELICASE FAMILY"/>
    <property type="match status" value="1"/>
</dbReference>
<dbReference type="Gene3D" id="3.40.50.10810">
    <property type="entry name" value="Tandem AAA-ATPase domain"/>
    <property type="match status" value="1"/>
</dbReference>
<dbReference type="SUPFAM" id="SSF52540">
    <property type="entry name" value="P-loop containing nucleoside triphosphate hydrolases"/>
    <property type="match status" value="2"/>
</dbReference>
<gene>
    <name evidence="4" type="ORF">NO2_1355</name>
</gene>
<dbReference type="InterPro" id="IPR038718">
    <property type="entry name" value="SNF2-like_sf"/>
</dbReference>
<dbReference type="CDD" id="cd18012">
    <property type="entry name" value="DEXQc_arch_SWI2_SNF2"/>
    <property type="match status" value="1"/>
</dbReference>
<dbReference type="InterPro" id="IPR013663">
    <property type="entry name" value="Helicase_SWF/SNF/SWI_bac"/>
</dbReference>
<dbReference type="InterPro" id="IPR014001">
    <property type="entry name" value="Helicase_ATP-bd"/>
</dbReference>
<sequence length="997" mass="113930">MLDFFLLLTRIQPNIVFRYDLQTEPLSIAVSHDAGEVNLRDLPRERISIPEQLLLNILVHQPPKNGRSLIGKEYRERVLFFLRDILPQQVSLPPENPRLQLNYLIEPARQSCRVWVDFAGTRCSALRDVPKDQLSAAERVFINFLAGVPLNNGSFFVGQHLLARLYYLLAKLPSVSIPSGNPLKIQNRTPSLQGVFQAKNGRYKFLLKINDVILTEQNAKLFGERNFVLLHGGEIYALDHFSALLLEYYLPSDIFLEKNEVPRFAADCLPILQAKGLPLLLPAELAAVHKSVIGSPAAPLLEVVAQQDDRLELKIKYDYGLPVLPEYRADNNADFYEVRLQGRKHFLKRDKKSEDWLHNYLCDLHFTPQGGSYLVSHDDFVDFITYEFPALQTNIGLKLAGANLNQYVYADQSFAVDLNFRQTSGIDWFEFTPLYKIKGDIFTHEQIRGLINARKEYVRLPDGSLVKVPQEEFTYLQGYLSGRGKPAANGKYQVKKHDLYYLYSGVRERMCAQVDDSLQTLLHKLADFSGIPAVDLPQDIQGEPRAYQRQGYHWLHFLHDNNFHGILADDMGLGKTLQVLLLLLRLQQDGRLQNPALIVAPTSVVYNWVNEIKKFTPSLRVLVLSGSRSRVLKVKEASGYDILITSYAMLRNDLAHYSQKEFDYLVLDEAQYIKNPKTGIAKAVKCLQTRWRLALTGTPVENHLSELWSIFDYLMPGFLSTLSFFKAMYGSDHERLRQKIHPFILRRAKEEVLTELPPKNEIESFCELLPEQEALYVHILQSQRQKLMSALRTSDIGKLQLNILACLLKLRQACCHPALLKGEATITESAKFNQFKELIAEILENGSKVIVFSQFVEMLSIMRQYLDGAQIPYAYLDGATRNRQAVIDNFNVERRLPIFLCSLKAGGIGINLTSANYVIIYDPWWNPAVEQQAMDRVYRIGQTKEVFVYKLITKGTVEEKILALQNKKKSLIDAVITSDLATEKKITKEELEDLLSY</sequence>
<comment type="caution">
    <text evidence="4">The sequence shown here is derived from an EMBL/GenBank/DDBJ whole genome shotgun (WGS) entry which is preliminary data.</text>
</comment>
<keyword evidence="4" id="KW-0347">Helicase</keyword>